<reference evidence="1" key="1">
    <citation type="journal article" date="2021" name="Nat. Commun.">
        <title>Genetic determinants of endophytism in the Arabidopsis root mycobiome.</title>
        <authorList>
            <person name="Mesny F."/>
            <person name="Miyauchi S."/>
            <person name="Thiergart T."/>
            <person name="Pickel B."/>
            <person name="Atanasova L."/>
            <person name="Karlsson M."/>
            <person name="Huettel B."/>
            <person name="Barry K.W."/>
            <person name="Haridas S."/>
            <person name="Chen C."/>
            <person name="Bauer D."/>
            <person name="Andreopoulos W."/>
            <person name="Pangilinan J."/>
            <person name="LaButti K."/>
            <person name="Riley R."/>
            <person name="Lipzen A."/>
            <person name="Clum A."/>
            <person name="Drula E."/>
            <person name="Henrissat B."/>
            <person name="Kohler A."/>
            <person name="Grigoriev I.V."/>
            <person name="Martin F.M."/>
            <person name="Hacquard S."/>
        </authorList>
    </citation>
    <scope>NUCLEOTIDE SEQUENCE</scope>
    <source>
        <strain evidence="1">MPI-CAGE-CH-0235</strain>
    </source>
</reference>
<feature type="non-terminal residue" evidence="1">
    <location>
        <position position="1"/>
    </location>
</feature>
<accession>A0A8K0SH22</accession>
<comment type="caution">
    <text evidence="1">The sequence shown here is derived from an EMBL/GenBank/DDBJ whole genome shotgun (WGS) entry which is preliminary data.</text>
</comment>
<dbReference type="OrthoDB" id="5103739at2759"/>
<keyword evidence="2" id="KW-1185">Reference proteome</keyword>
<organism evidence="1 2">
    <name type="scientific">Stachybotrys elegans</name>
    <dbReference type="NCBI Taxonomy" id="80388"/>
    <lineage>
        <taxon>Eukaryota</taxon>
        <taxon>Fungi</taxon>
        <taxon>Dikarya</taxon>
        <taxon>Ascomycota</taxon>
        <taxon>Pezizomycotina</taxon>
        <taxon>Sordariomycetes</taxon>
        <taxon>Hypocreomycetidae</taxon>
        <taxon>Hypocreales</taxon>
        <taxon>Stachybotryaceae</taxon>
        <taxon>Stachybotrys</taxon>
    </lineage>
</organism>
<protein>
    <submittedName>
        <fullName evidence="1">Uncharacterized protein</fullName>
    </submittedName>
</protein>
<dbReference type="Proteomes" id="UP000813444">
    <property type="component" value="Unassembled WGS sequence"/>
</dbReference>
<evidence type="ECO:0000313" key="1">
    <source>
        <dbReference type="EMBL" id="KAH7303758.1"/>
    </source>
</evidence>
<name>A0A8K0SH22_9HYPO</name>
<dbReference type="AlphaFoldDB" id="A0A8K0SH22"/>
<proteinExistence type="predicted"/>
<sequence>PNQSPEGEKIYCMLVLDELTGYIDLCCAKYCIVFNIVVARSRAHSIHLM</sequence>
<evidence type="ECO:0000313" key="2">
    <source>
        <dbReference type="Proteomes" id="UP000813444"/>
    </source>
</evidence>
<dbReference type="EMBL" id="JAGPNK010000029">
    <property type="protein sequence ID" value="KAH7303758.1"/>
    <property type="molecule type" value="Genomic_DNA"/>
</dbReference>
<gene>
    <name evidence="1" type="ORF">B0I35DRAFT_364447</name>
</gene>